<reference evidence="3 4" key="1">
    <citation type="journal article" date="2018" name="Sci. Rep.">
        <title>Genome sequence of the cauliflower mushroom Sparassis crispa (Hanabiratake) and its association with beneficial usage.</title>
        <authorList>
            <person name="Kiyama R."/>
            <person name="Furutani Y."/>
            <person name="Kawaguchi K."/>
            <person name="Nakanishi T."/>
        </authorList>
    </citation>
    <scope>NUCLEOTIDE SEQUENCE [LARGE SCALE GENOMIC DNA]</scope>
</reference>
<dbReference type="SUPFAM" id="SSF57959">
    <property type="entry name" value="Leucine zipper domain"/>
    <property type="match status" value="1"/>
</dbReference>
<dbReference type="InParanoid" id="A0A401G6V2"/>
<dbReference type="STRING" id="139825.A0A401G6V2"/>
<gene>
    <name evidence="3" type="ORF">SCP_0107830</name>
</gene>
<proteinExistence type="predicted"/>
<feature type="compositionally biased region" description="Basic and acidic residues" evidence="1">
    <location>
        <begin position="116"/>
        <end position="137"/>
    </location>
</feature>
<evidence type="ECO:0000313" key="3">
    <source>
        <dbReference type="EMBL" id="GBE77901.1"/>
    </source>
</evidence>
<dbReference type="PROSITE" id="PS00036">
    <property type="entry name" value="BZIP_BASIC"/>
    <property type="match status" value="1"/>
</dbReference>
<dbReference type="Proteomes" id="UP000287166">
    <property type="component" value="Unassembled WGS sequence"/>
</dbReference>
<sequence length="540" mass="57469">MCRGSVAEGPGPSLLLLVPSIRVLFSIQFISRSNPLLVTAAVLSPALMPPSPSSTNSKAGSDDSASRMSEAALRKKKNADAQAAFRARRANYIATLEETVTNLESVVIQLQDSCREAKRETSDLRSENSRLRQEAKHRERQLRKYWQGRAPDPGGDQGDDFPPAPPYSVHPPPSAVATSMNTGHVGHYADDSMRYPSGSDHPTSLGGGSYHGNGQDYPQRSPALGFAGSVDTDTSGEGRSQHMDSHRMTRYDQYPYPLDGSSREGAWAQASGHGGPAANDAGALDSGSSSHSPTFVESPILTSSELAYPNRFSLVEDQKVPLTSLNSSYMFPMSRSISPAASTPTSTSSTSLAPAPFQFTFPEGSLVQDRPEFNFRRHTHAPELTLHGGTADIPIAAPGGDAVRYRLGGRTNTAPDRPIAQTLSPYSRAENGSGGRESDESESPSYTYSTRSRARSTISSARASRSPSPGPPPICGTLAVIKAQAFGALRRTRTRSKKSSEGAAKAAVEALEARGIGMGVAVGSASKRARLYIDDSDMQP</sequence>
<feature type="region of interest" description="Disordered" evidence="1">
    <location>
        <begin position="47"/>
        <end position="80"/>
    </location>
</feature>
<evidence type="ECO:0000256" key="1">
    <source>
        <dbReference type="SAM" id="MobiDB-lite"/>
    </source>
</evidence>
<dbReference type="AlphaFoldDB" id="A0A401G6V2"/>
<dbReference type="OrthoDB" id="2285533at2759"/>
<feature type="domain" description="BZIP" evidence="2">
    <location>
        <begin position="74"/>
        <end position="88"/>
    </location>
</feature>
<keyword evidence="4" id="KW-1185">Reference proteome</keyword>
<protein>
    <recommendedName>
        <fullName evidence="2">BZIP domain-containing protein</fullName>
    </recommendedName>
</protein>
<evidence type="ECO:0000313" key="4">
    <source>
        <dbReference type="Proteomes" id="UP000287166"/>
    </source>
</evidence>
<dbReference type="GO" id="GO:0003700">
    <property type="term" value="F:DNA-binding transcription factor activity"/>
    <property type="evidence" value="ECO:0007669"/>
    <property type="project" value="InterPro"/>
</dbReference>
<dbReference type="Gene3D" id="1.20.5.170">
    <property type="match status" value="1"/>
</dbReference>
<feature type="compositionally biased region" description="Polar residues" evidence="1">
    <location>
        <begin position="286"/>
        <end position="296"/>
    </location>
</feature>
<evidence type="ECO:0000259" key="2">
    <source>
        <dbReference type="PROSITE" id="PS00036"/>
    </source>
</evidence>
<dbReference type="InterPro" id="IPR004827">
    <property type="entry name" value="bZIP"/>
</dbReference>
<feature type="region of interest" description="Disordered" evidence="1">
    <location>
        <begin position="404"/>
        <end position="476"/>
    </location>
</feature>
<comment type="caution">
    <text evidence="3">The sequence shown here is derived from an EMBL/GenBank/DDBJ whole genome shotgun (WGS) entry which is preliminary data.</text>
</comment>
<dbReference type="InterPro" id="IPR046347">
    <property type="entry name" value="bZIP_sf"/>
</dbReference>
<name>A0A401G6V2_9APHY</name>
<feature type="compositionally biased region" description="Low complexity" evidence="1">
    <location>
        <begin position="443"/>
        <end position="467"/>
    </location>
</feature>
<organism evidence="3 4">
    <name type="scientific">Sparassis crispa</name>
    <dbReference type="NCBI Taxonomy" id="139825"/>
    <lineage>
        <taxon>Eukaryota</taxon>
        <taxon>Fungi</taxon>
        <taxon>Dikarya</taxon>
        <taxon>Basidiomycota</taxon>
        <taxon>Agaricomycotina</taxon>
        <taxon>Agaricomycetes</taxon>
        <taxon>Polyporales</taxon>
        <taxon>Sparassidaceae</taxon>
        <taxon>Sparassis</taxon>
    </lineage>
</organism>
<dbReference type="EMBL" id="BFAD01000001">
    <property type="protein sequence ID" value="GBE77901.1"/>
    <property type="molecule type" value="Genomic_DNA"/>
</dbReference>
<dbReference type="RefSeq" id="XP_027608814.1">
    <property type="nucleotide sequence ID" value="XM_027753013.1"/>
</dbReference>
<feature type="compositionally biased region" description="Basic and acidic residues" evidence="1">
    <location>
        <begin position="239"/>
        <end position="250"/>
    </location>
</feature>
<feature type="region of interest" description="Disordered" evidence="1">
    <location>
        <begin position="116"/>
        <end position="296"/>
    </location>
</feature>
<feature type="compositionally biased region" description="Pro residues" evidence="1">
    <location>
        <begin position="162"/>
        <end position="174"/>
    </location>
</feature>
<dbReference type="GeneID" id="38774818"/>
<accession>A0A401G6V2</accession>